<name>A0A6A7Y1C6_9HYPH</name>
<dbReference type="InterPro" id="IPR029058">
    <property type="entry name" value="AB_hydrolase_fold"/>
</dbReference>
<dbReference type="Proteomes" id="UP000332515">
    <property type="component" value="Unassembled WGS sequence"/>
</dbReference>
<dbReference type="Gene3D" id="3.40.50.1820">
    <property type="entry name" value="alpha/beta hydrolase"/>
    <property type="match status" value="1"/>
</dbReference>
<dbReference type="Pfam" id="PF00975">
    <property type="entry name" value="Thioesterase"/>
    <property type="match status" value="1"/>
</dbReference>
<feature type="domain" description="Thioesterase" evidence="2">
    <location>
        <begin position="119"/>
        <end position="334"/>
    </location>
</feature>
<comment type="caution">
    <text evidence="3">The sequence shown here is derived from an EMBL/GenBank/DDBJ whole genome shotgun (WGS) entry which is preliminary data.</text>
</comment>
<dbReference type="SUPFAM" id="SSF53474">
    <property type="entry name" value="alpha/beta-Hydrolases"/>
    <property type="match status" value="1"/>
</dbReference>
<gene>
    <name evidence="3" type="ORF">F0357_07755</name>
</gene>
<evidence type="ECO:0000313" key="4">
    <source>
        <dbReference type="Proteomes" id="UP000332515"/>
    </source>
</evidence>
<evidence type="ECO:0000313" key="3">
    <source>
        <dbReference type="EMBL" id="MQT12555.1"/>
    </source>
</evidence>
<accession>A0A6A7Y1C6</accession>
<dbReference type="InterPro" id="IPR012223">
    <property type="entry name" value="TEII"/>
</dbReference>
<proteinExistence type="inferred from homology"/>
<dbReference type="GO" id="GO:0008610">
    <property type="term" value="P:lipid biosynthetic process"/>
    <property type="evidence" value="ECO:0007669"/>
    <property type="project" value="TreeGrafter"/>
</dbReference>
<dbReference type="AlphaFoldDB" id="A0A6A7Y1C6"/>
<organism evidence="3 4">
    <name type="scientific">Segnochrobactrum spirostomi</name>
    <dbReference type="NCBI Taxonomy" id="2608987"/>
    <lineage>
        <taxon>Bacteria</taxon>
        <taxon>Pseudomonadati</taxon>
        <taxon>Pseudomonadota</taxon>
        <taxon>Alphaproteobacteria</taxon>
        <taxon>Hyphomicrobiales</taxon>
        <taxon>Segnochrobactraceae</taxon>
        <taxon>Segnochrobactrum</taxon>
    </lineage>
</organism>
<reference evidence="3 4" key="1">
    <citation type="submission" date="2019-09" db="EMBL/GenBank/DDBJ databases">
        <title>Segnochrobactrum spirostomi gen. nov., sp. nov., isolated from the ciliate Spirostomum cf. yagiui and description of a novel family, Segnochrobactraceae fam. nov. within the order Rhizobiales of the class Alphaproteobacteria.</title>
        <authorList>
            <person name="Akter S."/>
            <person name="Shazib S.U.A."/>
            <person name="Shin M.K."/>
        </authorList>
    </citation>
    <scope>NUCLEOTIDE SEQUENCE [LARGE SCALE GENOMIC DNA]</scope>
    <source>
        <strain evidence="3 4">Sp-1</strain>
    </source>
</reference>
<evidence type="ECO:0000259" key="2">
    <source>
        <dbReference type="Pfam" id="PF00975"/>
    </source>
</evidence>
<dbReference type="EMBL" id="VWNA01000001">
    <property type="protein sequence ID" value="MQT12555.1"/>
    <property type="molecule type" value="Genomic_DNA"/>
</dbReference>
<dbReference type="PANTHER" id="PTHR11487">
    <property type="entry name" value="THIOESTERASE"/>
    <property type="match status" value="1"/>
</dbReference>
<comment type="similarity">
    <text evidence="1">Belongs to the thioesterase family.</text>
</comment>
<sequence>MIEQAAQADRAVTIEAVDDVAGDLHGFCNHGFRSSRWLIDNDKTGCAQLAGGIGDRRDGALRPERRFLGVRAIGRDAAPSAFRARSMTETMPPDHAPRDAASLVRWSRRPAPGRPSAVFFPHAGGSILSAARIAQALPAAIGFGAVALPGHDLDGGEALRRADILAARIADDLGDDLQRDGGRCHLVGNSFGALLAFEVARILSVRLGSDAAMKRLHLVVSGFRSPSLPPSDVPLHRLPRAHLVRELAERFGPLGTSAGGTDLDAMQEAALRADLEACETYRLPSPTALACNISVIDLRRDPSVSHEEKAAWQDVGAGPIEIVPLDADHFPWMSATFAFADVLLALMQTADHAGASS</sequence>
<keyword evidence="4" id="KW-1185">Reference proteome</keyword>
<protein>
    <submittedName>
        <fullName evidence="3">Thioesterase</fullName>
    </submittedName>
</protein>
<evidence type="ECO:0000256" key="1">
    <source>
        <dbReference type="ARBA" id="ARBA00007169"/>
    </source>
</evidence>
<dbReference type="PANTHER" id="PTHR11487:SF0">
    <property type="entry name" value="S-ACYL FATTY ACID SYNTHASE THIOESTERASE, MEDIUM CHAIN"/>
    <property type="match status" value="1"/>
</dbReference>
<dbReference type="InterPro" id="IPR001031">
    <property type="entry name" value="Thioesterase"/>
</dbReference>